<evidence type="ECO:0000259" key="5">
    <source>
        <dbReference type="PROSITE" id="PS01031"/>
    </source>
</evidence>
<dbReference type="PANTHER" id="PTHR46991">
    <property type="entry name" value="23.5 KDA HEAT SHOCK PROTEIN, MITOCHONDRIAL"/>
    <property type="match status" value="1"/>
</dbReference>
<dbReference type="PANTHER" id="PTHR46991:SF11">
    <property type="entry name" value="SMALL HEAT SHOCK PROTEIN HSPF"/>
    <property type="match status" value="1"/>
</dbReference>
<dbReference type="InterPro" id="IPR044656">
    <property type="entry name" value="HSP14.7/HSP23.5/HSP23.6-like"/>
</dbReference>
<proteinExistence type="inferred from homology"/>
<organism evidence="6 7">
    <name type="scientific">Phtheirospermum japonicum</name>
    <dbReference type="NCBI Taxonomy" id="374723"/>
    <lineage>
        <taxon>Eukaryota</taxon>
        <taxon>Viridiplantae</taxon>
        <taxon>Streptophyta</taxon>
        <taxon>Embryophyta</taxon>
        <taxon>Tracheophyta</taxon>
        <taxon>Spermatophyta</taxon>
        <taxon>Magnoliopsida</taxon>
        <taxon>eudicotyledons</taxon>
        <taxon>Gunneridae</taxon>
        <taxon>Pentapetalae</taxon>
        <taxon>asterids</taxon>
        <taxon>lamiids</taxon>
        <taxon>Lamiales</taxon>
        <taxon>Orobanchaceae</taxon>
        <taxon>Orobanchaceae incertae sedis</taxon>
        <taxon>Phtheirospermum</taxon>
    </lineage>
</organism>
<gene>
    <name evidence="6" type="ORF">PHJA_002159100</name>
</gene>
<feature type="domain" description="SHSP" evidence="5">
    <location>
        <begin position="1"/>
        <end position="84"/>
    </location>
</feature>
<keyword evidence="7" id="KW-1185">Reference proteome</keyword>
<dbReference type="SUPFAM" id="SSF49764">
    <property type="entry name" value="HSP20-like chaperones"/>
    <property type="match status" value="1"/>
</dbReference>
<evidence type="ECO:0000313" key="7">
    <source>
        <dbReference type="Proteomes" id="UP000653305"/>
    </source>
</evidence>
<dbReference type="OrthoDB" id="1431247at2759"/>
<accession>A0A830CK01</accession>
<name>A0A830CK01_9LAMI</name>
<comment type="caution">
    <text evidence="6">The sequence shown here is derived from an EMBL/GenBank/DDBJ whole genome shotgun (WGS) entry which is preliminary data.</text>
</comment>
<dbReference type="Gene3D" id="2.60.40.790">
    <property type="match status" value="1"/>
</dbReference>
<dbReference type="EMBL" id="BMAC01000610">
    <property type="protein sequence ID" value="GFQ00151.1"/>
    <property type="molecule type" value="Genomic_DNA"/>
</dbReference>
<dbReference type="Pfam" id="PF00011">
    <property type="entry name" value="HSP20"/>
    <property type="match status" value="1"/>
</dbReference>
<dbReference type="InterPro" id="IPR002068">
    <property type="entry name" value="A-crystallin/Hsp20_dom"/>
</dbReference>
<evidence type="ECO:0000256" key="4">
    <source>
        <dbReference type="RuleBase" id="RU003616"/>
    </source>
</evidence>
<dbReference type="Proteomes" id="UP000653305">
    <property type="component" value="Unassembled WGS sequence"/>
</dbReference>
<dbReference type="PROSITE" id="PS01031">
    <property type="entry name" value="SHSP"/>
    <property type="match status" value="1"/>
</dbReference>
<keyword evidence="1" id="KW-0809">Transit peptide</keyword>
<evidence type="ECO:0000256" key="3">
    <source>
        <dbReference type="PROSITE-ProRule" id="PRU00285"/>
    </source>
</evidence>
<dbReference type="CDD" id="cd00298">
    <property type="entry name" value="ACD_sHsps_p23-like"/>
    <property type="match status" value="1"/>
</dbReference>
<dbReference type="InterPro" id="IPR008978">
    <property type="entry name" value="HSP20-like_chaperone"/>
</dbReference>
<evidence type="ECO:0000313" key="6">
    <source>
        <dbReference type="EMBL" id="GFQ00151.1"/>
    </source>
</evidence>
<sequence length="84" mass="9447">MPGVGKENIKVRVEKDTVVMEGEGQKDFEDDEVGPRYDFRIQLVEVAQYNTDAVKVNLVNGVLKVFVPKFKVGERTNVLHVSVV</sequence>
<reference evidence="6" key="1">
    <citation type="submission" date="2020-07" db="EMBL/GenBank/DDBJ databases">
        <title>Ethylene signaling mediates host invasion by parasitic plants.</title>
        <authorList>
            <person name="Yoshida S."/>
        </authorList>
    </citation>
    <scope>NUCLEOTIDE SEQUENCE</scope>
    <source>
        <strain evidence="6">Okayama</strain>
    </source>
</reference>
<evidence type="ECO:0000256" key="1">
    <source>
        <dbReference type="ARBA" id="ARBA00022946"/>
    </source>
</evidence>
<dbReference type="AlphaFoldDB" id="A0A830CK01"/>
<evidence type="ECO:0000256" key="2">
    <source>
        <dbReference type="ARBA" id="ARBA00023016"/>
    </source>
</evidence>
<keyword evidence="2 6" id="KW-0346">Stress response</keyword>
<comment type="similarity">
    <text evidence="3 4">Belongs to the small heat shock protein (HSP20) family.</text>
</comment>
<protein>
    <submittedName>
        <fullName evidence="6">26.2 kDa heat shock protein mitochondrial</fullName>
    </submittedName>
</protein>